<evidence type="ECO:0000256" key="2">
    <source>
        <dbReference type="SAM" id="MobiDB-lite"/>
    </source>
</evidence>
<dbReference type="AlphaFoldDB" id="A0AA36IGP7"/>
<reference evidence="3" key="1">
    <citation type="submission" date="2023-08" db="EMBL/GenBank/DDBJ databases">
        <authorList>
            <person name="Chen Y."/>
            <person name="Shah S."/>
            <person name="Dougan E. K."/>
            <person name="Thang M."/>
            <person name="Chan C."/>
        </authorList>
    </citation>
    <scope>NUCLEOTIDE SEQUENCE</scope>
</reference>
<dbReference type="EMBL" id="CAUJNA010001491">
    <property type="protein sequence ID" value="CAJ1387262.1"/>
    <property type="molecule type" value="Genomic_DNA"/>
</dbReference>
<feature type="region of interest" description="Disordered" evidence="2">
    <location>
        <begin position="24"/>
        <end position="44"/>
    </location>
</feature>
<comment type="caution">
    <text evidence="3">The sequence shown here is derived from an EMBL/GenBank/DDBJ whole genome shotgun (WGS) entry which is preliminary data.</text>
</comment>
<organism evidence="3 4">
    <name type="scientific">Effrenium voratum</name>
    <dbReference type="NCBI Taxonomy" id="2562239"/>
    <lineage>
        <taxon>Eukaryota</taxon>
        <taxon>Sar</taxon>
        <taxon>Alveolata</taxon>
        <taxon>Dinophyceae</taxon>
        <taxon>Suessiales</taxon>
        <taxon>Symbiodiniaceae</taxon>
        <taxon>Effrenium</taxon>
    </lineage>
</organism>
<name>A0AA36IGP7_9DINO</name>
<evidence type="ECO:0000256" key="1">
    <source>
        <dbReference type="SAM" id="Coils"/>
    </source>
</evidence>
<keyword evidence="1" id="KW-0175">Coiled coil</keyword>
<evidence type="ECO:0000313" key="3">
    <source>
        <dbReference type="EMBL" id="CAJ1387262.1"/>
    </source>
</evidence>
<protein>
    <submittedName>
        <fullName evidence="3">Uncharacterized protein</fullName>
    </submittedName>
</protein>
<accession>A0AA36IGP7</accession>
<gene>
    <name evidence="3" type="ORF">EVOR1521_LOCUS13378</name>
</gene>
<keyword evidence="4" id="KW-1185">Reference proteome</keyword>
<dbReference type="Proteomes" id="UP001178507">
    <property type="component" value="Unassembled WGS sequence"/>
</dbReference>
<sequence>MLALALQGHAPKALSALSAHDAFGRPKAGRSGSLPTLRTGRRKPRAASSAAAALVLAQALEAPGPVLFRLRLTCPEELELPEVAVSLAEGEVKESSPQRSPGCMEVTYTLQTPPNAQPQGLLRLGGSWAPICFAVPHGRSAAYVGHPGRTRYTALLTDSWDWRSAPKPSEGWAADLELGRGQLNLQLRRATQAEVKRCCQQQALREALEGSYDELFAQVTKARQQAVELEHLEKAEEKLKAMRKQRLHVAPNCSKEELRQLMAWARVTRTPEPAPQASLCPTAGCPCNQSLDGEVLSIQHDALSDFGPEADKEMFEMLVEAAISSEEGAVWPAGGKLIFSAFDRNQSVNALVRTLETAGQRRCAEMLLALAKAAGESAGGFVSAAQVNFHVDGSSFHDQHRDVYSAKQRAGPNCACSFRECVGTLCYSLGSSRLCRLRSMVDDLSFLRPCGETCRGYQEDRWLHSGDAMFFNALWNQNHTHGIPKMPGAGPRISVAFLLGAS</sequence>
<proteinExistence type="predicted"/>
<feature type="coiled-coil region" evidence="1">
    <location>
        <begin position="205"/>
        <end position="245"/>
    </location>
</feature>
<evidence type="ECO:0000313" key="4">
    <source>
        <dbReference type="Proteomes" id="UP001178507"/>
    </source>
</evidence>